<dbReference type="NCBIfam" id="NF041635">
    <property type="entry name" value="STM3941_fam"/>
    <property type="match status" value="1"/>
</dbReference>
<proteinExistence type="predicted"/>
<organism evidence="2 3">
    <name type="scientific">Flavobacterium cerinum</name>
    <dbReference type="NCBI Taxonomy" id="2502784"/>
    <lineage>
        <taxon>Bacteria</taxon>
        <taxon>Pseudomonadati</taxon>
        <taxon>Bacteroidota</taxon>
        <taxon>Flavobacteriia</taxon>
        <taxon>Flavobacteriales</taxon>
        <taxon>Flavobacteriaceae</taxon>
        <taxon>Flavobacterium</taxon>
    </lineage>
</organism>
<dbReference type="InterPro" id="IPR048136">
    <property type="entry name" value="STM3941-like"/>
</dbReference>
<gene>
    <name evidence="2" type="ORF">EPI11_16635</name>
</gene>
<feature type="transmembrane region" description="Helical" evidence="1">
    <location>
        <begin position="44"/>
        <end position="63"/>
    </location>
</feature>
<dbReference type="AlphaFoldDB" id="A0A3S3QTY6"/>
<dbReference type="EMBL" id="SBII01000014">
    <property type="protein sequence ID" value="RWW92031.1"/>
    <property type="molecule type" value="Genomic_DNA"/>
</dbReference>
<keyword evidence="1" id="KW-0812">Transmembrane</keyword>
<accession>A0A3S3QTY6</accession>
<dbReference type="Proteomes" id="UP000287527">
    <property type="component" value="Unassembled WGS sequence"/>
</dbReference>
<evidence type="ECO:0000256" key="1">
    <source>
        <dbReference type="SAM" id="Phobius"/>
    </source>
</evidence>
<keyword evidence="1" id="KW-0472">Membrane</keyword>
<comment type="caution">
    <text evidence="2">The sequence shown here is derived from an EMBL/GenBank/DDBJ whole genome shotgun (WGS) entry which is preliminary data.</text>
</comment>
<feature type="transmembrane region" description="Helical" evidence="1">
    <location>
        <begin position="12"/>
        <end position="32"/>
    </location>
</feature>
<reference evidence="2 3" key="1">
    <citation type="submission" date="2019-01" db="EMBL/GenBank/DDBJ databases">
        <title>Flavobacterium sp. nov.,isolated from freshwater.</title>
        <authorList>
            <person name="Zhang R."/>
            <person name="Du Z.-J."/>
        </authorList>
    </citation>
    <scope>NUCLEOTIDE SEQUENCE [LARGE SCALE GENOMIC DNA]</scope>
    <source>
        <strain evidence="2 3">1E403</strain>
    </source>
</reference>
<protein>
    <submittedName>
        <fullName evidence="2">Uncharacterized protein</fullName>
    </submittedName>
</protein>
<evidence type="ECO:0000313" key="2">
    <source>
        <dbReference type="EMBL" id="RWW92031.1"/>
    </source>
</evidence>
<dbReference type="RefSeq" id="WP_128391119.1">
    <property type="nucleotide sequence ID" value="NZ_SBII01000014.1"/>
</dbReference>
<name>A0A3S3QTY6_9FLAO</name>
<keyword evidence="1" id="KW-1133">Transmembrane helix</keyword>
<keyword evidence="3" id="KW-1185">Reference proteome</keyword>
<dbReference type="OrthoDB" id="6028159at2"/>
<sequence length="182" mass="19707">MTRIEIPLSKTKLLISVGSAALFVVLGFYIILKGAHSQEDFNPLLVQGIGFVSVVFFGAIAIFGSKKIFDRTPGLIVDDKGITDNSSGVCVGLIEWNDIAGVSTSAVMSTKFLLIHVYNPEKYLAKANKNKARIMKANMKMVGTPLSISSNTLQCDFAELTKLVTEAFEGNKNVKVTPFVNS</sequence>
<evidence type="ECO:0000313" key="3">
    <source>
        <dbReference type="Proteomes" id="UP000287527"/>
    </source>
</evidence>